<dbReference type="GO" id="GO:0003700">
    <property type="term" value="F:DNA-binding transcription factor activity"/>
    <property type="evidence" value="ECO:0007669"/>
    <property type="project" value="TreeGrafter"/>
</dbReference>
<accession>A0AAW4XLE8</accession>
<evidence type="ECO:0000256" key="1">
    <source>
        <dbReference type="ARBA" id="ARBA00023015"/>
    </source>
</evidence>
<evidence type="ECO:0000259" key="4">
    <source>
        <dbReference type="PROSITE" id="PS51077"/>
    </source>
</evidence>
<dbReference type="AlphaFoldDB" id="A0AAW4XLE8"/>
<dbReference type="InterPro" id="IPR036390">
    <property type="entry name" value="WH_DNA-bd_sf"/>
</dbReference>
<dbReference type="EMBL" id="JAJNCO010000012">
    <property type="protein sequence ID" value="MCD2113500.1"/>
    <property type="molecule type" value="Genomic_DNA"/>
</dbReference>
<dbReference type="PANTHER" id="PTHR30136:SF24">
    <property type="entry name" value="HTH-TYPE TRANSCRIPTIONAL REPRESSOR ALLR"/>
    <property type="match status" value="1"/>
</dbReference>
<dbReference type="SUPFAM" id="SSF55781">
    <property type="entry name" value="GAF domain-like"/>
    <property type="match status" value="1"/>
</dbReference>
<protein>
    <submittedName>
        <fullName evidence="6">IclR family transcriptional regulator</fullName>
    </submittedName>
</protein>
<name>A0AAW4XLE8_RHORH</name>
<dbReference type="PROSITE" id="PS51077">
    <property type="entry name" value="HTH_ICLR"/>
    <property type="match status" value="1"/>
</dbReference>
<gene>
    <name evidence="6" type="ORF">LQ384_20525</name>
</gene>
<feature type="domain" description="IclR-ED" evidence="5">
    <location>
        <begin position="84"/>
        <end position="260"/>
    </location>
</feature>
<evidence type="ECO:0000313" key="6">
    <source>
        <dbReference type="EMBL" id="MCD2113500.1"/>
    </source>
</evidence>
<keyword evidence="2" id="KW-0238">DNA-binding</keyword>
<dbReference type="Pfam" id="PF09339">
    <property type="entry name" value="HTH_IclR"/>
    <property type="match status" value="1"/>
</dbReference>
<evidence type="ECO:0000256" key="2">
    <source>
        <dbReference type="ARBA" id="ARBA00023125"/>
    </source>
</evidence>
<sequence length="290" mass="30803">MTVLQNTPEDFEIETAPRRGSGHRSVLGRAAVVIDAFDDGRALSLDDLTVRTGLPRSTVYRLAEQLREVGWIERVAAGYRIGLRLFEVGGLAADASRLRAQAGTWLFQAQQQCAQTVHLGILDGDEVVYIDKVGPARSEVPTRIGGRLPAHRTAIGRALLSAQPESAWKRILVDIATIPTRPGAPSLTSILETARRTGIATDFGDSISGLSCVAAPILSSSGVVGAVSITGPATTNRATLQAHARVVKQTAEAIATRLVPAAPKGRGGVRRAGDLHEQTHAKLADYMRAL</sequence>
<dbReference type="PROSITE" id="PS51078">
    <property type="entry name" value="ICLR_ED"/>
    <property type="match status" value="1"/>
</dbReference>
<dbReference type="InterPro" id="IPR014757">
    <property type="entry name" value="Tscrpt_reg_IclR_C"/>
</dbReference>
<dbReference type="SUPFAM" id="SSF46785">
    <property type="entry name" value="Winged helix' DNA-binding domain"/>
    <property type="match status" value="1"/>
</dbReference>
<organism evidence="6 7">
    <name type="scientific">Rhodococcus rhodochrous</name>
    <dbReference type="NCBI Taxonomy" id="1829"/>
    <lineage>
        <taxon>Bacteria</taxon>
        <taxon>Bacillati</taxon>
        <taxon>Actinomycetota</taxon>
        <taxon>Actinomycetes</taxon>
        <taxon>Mycobacteriales</taxon>
        <taxon>Nocardiaceae</taxon>
        <taxon>Rhodococcus</taxon>
    </lineage>
</organism>
<dbReference type="PANTHER" id="PTHR30136">
    <property type="entry name" value="HELIX-TURN-HELIX TRANSCRIPTIONAL REGULATOR, ICLR FAMILY"/>
    <property type="match status" value="1"/>
</dbReference>
<evidence type="ECO:0000259" key="5">
    <source>
        <dbReference type="PROSITE" id="PS51078"/>
    </source>
</evidence>
<dbReference type="Proteomes" id="UP001198630">
    <property type="component" value="Unassembled WGS sequence"/>
</dbReference>
<proteinExistence type="predicted"/>
<dbReference type="InterPro" id="IPR005471">
    <property type="entry name" value="Tscrpt_reg_IclR_N"/>
</dbReference>
<reference evidence="6" key="1">
    <citation type="submission" date="2021-11" db="EMBL/GenBank/DDBJ databases">
        <title>Development of a sustainable strategy for remediation of hydrocarbon-contaminated territories based on the waste exchange concept.</title>
        <authorList>
            <person name="Elkin A."/>
        </authorList>
    </citation>
    <scope>NUCLEOTIDE SEQUENCE</scope>
    <source>
        <strain evidence="6">IEGM 757</strain>
    </source>
</reference>
<dbReference type="InterPro" id="IPR050707">
    <property type="entry name" value="HTH_MetabolicPath_Reg"/>
</dbReference>
<dbReference type="InterPro" id="IPR036388">
    <property type="entry name" value="WH-like_DNA-bd_sf"/>
</dbReference>
<comment type="caution">
    <text evidence="6">The sequence shown here is derived from an EMBL/GenBank/DDBJ whole genome shotgun (WGS) entry which is preliminary data.</text>
</comment>
<dbReference type="GO" id="GO:0003677">
    <property type="term" value="F:DNA binding"/>
    <property type="evidence" value="ECO:0007669"/>
    <property type="project" value="UniProtKB-KW"/>
</dbReference>
<dbReference type="RefSeq" id="WP_120280806.1">
    <property type="nucleotide sequence ID" value="NZ_CP027557.1"/>
</dbReference>
<dbReference type="Pfam" id="PF01614">
    <property type="entry name" value="IclR_C"/>
    <property type="match status" value="1"/>
</dbReference>
<keyword evidence="3" id="KW-0804">Transcription</keyword>
<dbReference type="SMART" id="SM00346">
    <property type="entry name" value="HTH_ICLR"/>
    <property type="match status" value="1"/>
</dbReference>
<dbReference type="Gene3D" id="3.30.450.40">
    <property type="match status" value="1"/>
</dbReference>
<feature type="domain" description="HTH iclR-type" evidence="4">
    <location>
        <begin position="24"/>
        <end position="83"/>
    </location>
</feature>
<keyword evidence="1" id="KW-0805">Transcription regulation</keyword>
<evidence type="ECO:0000313" key="7">
    <source>
        <dbReference type="Proteomes" id="UP001198630"/>
    </source>
</evidence>
<dbReference type="InterPro" id="IPR029016">
    <property type="entry name" value="GAF-like_dom_sf"/>
</dbReference>
<dbReference type="GO" id="GO:0045892">
    <property type="term" value="P:negative regulation of DNA-templated transcription"/>
    <property type="evidence" value="ECO:0007669"/>
    <property type="project" value="TreeGrafter"/>
</dbReference>
<evidence type="ECO:0000256" key="3">
    <source>
        <dbReference type="ARBA" id="ARBA00023163"/>
    </source>
</evidence>
<dbReference type="Gene3D" id="1.10.10.10">
    <property type="entry name" value="Winged helix-like DNA-binding domain superfamily/Winged helix DNA-binding domain"/>
    <property type="match status" value="1"/>
</dbReference>